<dbReference type="Pfam" id="PF01475">
    <property type="entry name" value="FUR"/>
    <property type="match status" value="1"/>
</dbReference>
<dbReference type="PANTHER" id="PTHR33202">
    <property type="entry name" value="ZINC UPTAKE REGULATION PROTEIN"/>
    <property type="match status" value="1"/>
</dbReference>
<evidence type="ECO:0000256" key="3">
    <source>
        <dbReference type="ARBA" id="ARBA00022833"/>
    </source>
</evidence>
<evidence type="ECO:0000256" key="4">
    <source>
        <dbReference type="ARBA" id="ARBA00023015"/>
    </source>
</evidence>
<sequence length="148" mass="16853">MDTANIENKLKNKKIRPTAMRLLVYNLLQEKQQAISLTDIETAFLTDESLSIPVDRTTIYRTVKTFEKKGVVHGIEEGSGIVKYALCDNDCDDEHHSDMHLHFYCTSCQKTFCLTDHKIPKVALPNNYKVLDLSLMAKGICEDCNKDN</sequence>
<dbReference type="InterPro" id="IPR002481">
    <property type="entry name" value="FUR"/>
</dbReference>
<proteinExistence type="inferred from homology"/>
<dbReference type="Proteomes" id="UP001153642">
    <property type="component" value="Unassembled WGS sequence"/>
</dbReference>
<evidence type="ECO:0000313" key="8">
    <source>
        <dbReference type="Proteomes" id="UP001153642"/>
    </source>
</evidence>
<protein>
    <submittedName>
        <fullName evidence="7">Transcriptional repressor</fullName>
    </submittedName>
</protein>
<dbReference type="PANTHER" id="PTHR33202:SF22">
    <property type="entry name" value="HYDROGEN PEROXIDE SENSITIVE REPRESSOR"/>
    <property type="match status" value="1"/>
</dbReference>
<keyword evidence="8" id="KW-1185">Reference proteome</keyword>
<gene>
    <name evidence="7" type="ORF">OSR52_07575</name>
</gene>
<dbReference type="InterPro" id="IPR043135">
    <property type="entry name" value="Fur_C"/>
</dbReference>
<evidence type="ECO:0000256" key="5">
    <source>
        <dbReference type="ARBA" id="ARBA00023125"/>
    </source>
</evidence>
<evidence type="ECO:0000256" key="1">
    <source>
        <dbReference type="ARBA" id="ARBA00007957"/>
    </source>
</evidence>
<evidence type="ECO:0000256" key="6">
    <source>
        <dbReference type="ARBA" id="ARBA00023163"/>
    </source>
</evidence>
<keyword evidence="4" id="KW-0805">Transcription regulation</keyword>
<dbReference type="InterPro" id="IPR036390">
    <property type="entry name" value="WH_DNA-bd_sf"/>
</dbReference>
<dbReference type="Gene3D" id="1.10.10.10">
    <property type="entry name" value="Winged helix-like DNA-binding domain superfamily/Winged helix DNA-binding domain"/>
    <property type="match status" value="1"/>
</dbReference>
<dbReference type="SUPFAM" id="SSF46785">
    <property type="entry name" value="Winged helix' DNA-binding domain"/>
    <property type="match status" value="1"/>
</dbReference>
<reference evidence="7" key="1">
    <citation type="submission" date="2022-11" db="EMBL/GenBank/DDBJ databases">
        <title>High-quality draft genome sequence of Galbibacter sp. strain CMA-7.</title>
        <authorList>
            <person name="Wei L."/>
            <person name="Dong C."/>
            <person name="Shao Z."/>
        </authorList>
    </citation>
    <scope>NUCLEOTIDE SEQUENCE</scope>
    <source>
        <strain evidence="7">CMA-7</strain>
    </source>
</reference>
<keyword evidence="2" id="KW-0678">Repressor</keyword>
<keyword evidence="5" id="KW-0238">DNA-binding</keyword>
<keyword evidence="6" id="KW-0804">Transcription</keyword>
<comment type="similarity">
    <text evidence="1">Belongs to the Fur family.</text>
</comment>
<dbReference type="InterPro" id="IPR036388">
    <property type="entry name" value="WH-like_DNA-bd_sf"/>
</dbReference>
<evidence type="ECO:0000256" key="2">
    <source>
        <dbReference type="ARBA" id="ARBA00022491"/>
    </source>
</evidence>
<dbReference type="RefSeq" id="WP_277899018.1">
    <property type="nucleotide sequence ID" value="NZ_JAPMUA010000002.1"/>
</dbReference>
<comment type="caution">
    <text evidence="7">The sequence shown here is derived from an EMBL/GenBank/DDBJ whole genome shotgun (WGS) entry which is preliminary data.</text>
</comment>
<organism evidence="7 8">
    <name type="scientific">Galbibacter pacificus</name>
    <dbReference type="NCBI Taxonomy" id="2996052"/>
    <lineage>
        <taxon>Bacteria</taxon>
        <taxon>Pseudomonadati</taxon>
        <taxon>Bacteroidota</taxon>
        <taxon>Flavobacteriia</taxon>
        <taxon>Flavobacteriales</taxon>
        <taxon>Flavobacteriaceae</taxon>
        <taxon>Galbibacter</taxon>
    </lineage>
</organism>
<dbReference type="EMBL" id="JAPMUA010000002">
    <property type="protein sequence ID" value="MDG3585725.1"/>
    <property type="molecule type" value="Genomic_DNA"/>
</dbReference>
<evidence type="ECO:0000313" key="7">
    <source>
        <dbReference type="EMBL" id="MDG3585725.1"/>
    </source>
</evidence>
<accession>A0ABT6FR33</accession>
<dbReference type="Gene3D" id="3.30.1490.190">
    <property type="match status" value="1"/>
</dbReference>
<keyword evidence="3" id="KW-0862">Zinc</keyword>
<name>A0ABT6FR33_9FLAO</name>